<feature type="transmembrane region" description="Helical" evidence="2">
    <location>
        <begin position="279"/>
        <end position="296"/>
    </location>
</feature>
<evidence type="ECO:0000313" key="4">
    <source>
        <dbReference type="Proteomes" id="UP001189429"/>
    </source>
</evidence>
<keyword evidence="2" id="KW-1133">Transmembrane helix</keyword>
<feature type="transmembrane region" description="Helical" evidence="2">
    <location>
        <begin position="209"/>
        <end position="227"/>
    </location>
</feature>
<evidence type="ECO:0000313" key="3">
    <source>
        <dbReference type="EMBL" id="CAK0897124.1"/>
    </source>
</evidence>
<comment type="caution">
    <text evidence="3">The sequence shown here is derived from an EMBL/GenBank/DDBJ whole genome shotgun (WGS) entry which is preliminary data.</text>
</comment>
<evidence type="ECO:0000256" key="1">
    <source>
        <dbReference type="SAM" id="MobiDB-lite"/>
    </source>
</evidence>
<protein>
    <submittedName>
        <fullName evidence="3">Uncharacterized protein</fullName>
    </submittedName>
</protein>
<feature type="transmembrane region" description="Helical" evidence="2">
    <location>
        <begin position="44"/>
        <end position="71"/>
    </location>
</feature>
<gene>
    <name evidence="3" type="ORF">PCOR1329_LOCUS75398</name>
</gene>
<proteinExistence type="predicted"/>
<feature type="transmembrane region" description="Helical" evidence="2">
    <location>
        <begin position="248"/>
        <end position="267"/>
    </location>
</feature>
<feature type="transmembrane region" description="Helical" evidence="2">
    <location>
        <begin position="78"/>
        <end position="100"/>
    </location>
</feature>
<feature type="transmembrane region" description="Helical" evidence="2">
    <location>
        <begin position="12"/>
        <end position="32"/>
    </location>
</feature>
<reference evidence="3" key="1">
    <citation type="submission" date="2023-10" db="EMBL/GenBank/DDBJ databases">
        <authorList>
            <person name="Chen Y."/>
            <person name="Shah S."/>
            <person name="Dougan E. K."/>
            <person name="Thang M."/>
            <person name="Chan C."/>
        </authorList>
    </citation>
    <scope>NUCLEOTIDE SEQUENCE [LARGE SCALE GENOMIC DNA]</scope>
</reference>
<keyword evidence="4" id="KW-1185">Reference proteome</keyword>
<feature type="region of interest" description="Disordered" evidence="1">
    <location>
        <begin position="382"/>
        <end position="434"/>
    </location>
</feature>
<sequence length="434" mass="48916">MALSEGLLGTLTMKMLDTFVSIFLAVLWFSAFNQFIRTFKVGTWFPFAAEVVCFVQVMVLYYVAMTVAWLWRDRQVHLTTFTVCGAHYIAFAGIGATTSVQESLSAAVGDEWSVWSSVTSFAFVVMAIGFLMVVYALTWTFFRVDKTDDHSFQRSIDEMEIDITGLVSSFLATQAVRQAITGKFPQKHFFLQSAAWRSYPSSALQRNLMLAWSVMLTFVAAMVLPMFEEWSIKKGDRWTHLGFRFLKVFMVMMVAWGYLVWGSWQFYSQFNGDRMYGNMLFASLCTFVVLTVLYLLSMLQESDKVTSETARETNNITVSGLSLVAAWSWEHCFSLAFDVIGYRYDVGFEGLVPKLFMATAIPVILIPTYVKHVRAAVLAAEEAEEEEEEERKVRILERAGMTPQATGGTSPSRQHGQSPQSEPFAAATASSPLH</sequence>
<feature type="compositionally biased region" description="Polar residues" evidence="1">
    <location>
        <begin position="403"/>
        <end position="421"/>
    </location>
</feature>
<keyword evidence="2" id="KW-0812">Transmembrane</keyword>
<keyword evidence="2" id="KW-0472">Membrane</keyword>
<dbReference type="Proteomes" id="UP001189429">
    <property type="component" value="Unassembled WGS sequence"/>
</dbReference>
<organism evidence="3 4">
    <name type="scientific">Prorocentrum cordatum</name>
    <dbReference type="NCBI Taxonomy" id="2364126"/>
    <lineage>
        <taxon>Eukaryota</taxon>
        <taxon>Sar</taxon>
        <taxon>Alveolata</taxon>
        <taxon>Dinophyceae</taxon>
        <taxon>Prorocentrales</taxon>
        <taxon>Prorocentraceae</taxon>
        <taxon>Prorocentrum</taxon>
    </lineage>
</organism>
<dbReference type="EMBL" id="CAUYUJ010020282">
    <property type="protein sequence ID" value="CAK0897124.1"/>
    <property type="molecule type" value="Genomic_DNA"/>
</dbReference>
<name>A0ABN9XFT9_9DINO</name>
<evidence type="ECO:0000256" key="2">
    <source>
        <dbReference type="SAM" id="Phobius"/>
    </source>
</evidence>
<feature type="transmembrane region" description="Helical" evidence="2">
    <location>
        <begin position="120"/>
        <end position="142"/>
    </location>
</feature>
<accession>A0ABN9XFT9</accession>